<sequence length="234" mass="25961">MYAATFLMRDGRVANLDRHLARLRKETAFDPDVVEEVRDKLRAAGDGVFRPHIQVVGSSVDVQLHPTVLPADEVVVNAEGIRDLRRRPTAKGPDFGWQVRELQRIRQAGADAGLLVDDRGYVISGIFSAVLYFDAGTAHISAHPRAAYSTTLDSVLEILDEAGVDVVEHPDGFPMTRLRGHETWLLSSLEGVRKITGWLEYGSVMGPRDTHAPRGGAPTHREVNDRLWQLAERV</sequence>
<dbReference type="Gene3D" id="3.20.10.10">
    <property type="entry name" value="D-amino Acid Aminotransferase, subunit A, domain 2"/>
    <property type="match status" value="1"/>
</dbReference>
<dbReference type="Pfam" id="PF01063">
    <property type="entry name" value="Aminotran_4"/>
    <property type="match status" value="1"/>
</dbReference>
<keyword evidence="1" id="KW-0808">Transferase</keyword>
<reference evidence="1 2" key="1">
    <citation type="submission" date="2023-05" db="EMBL/GenBank/DDBJ databases">
        <title>Corynebacterium suedekumii sp. nov. and Corynebacterium breve sp. nov. isolated from raw cow's milk.</title>
        <authorList>
            <person name="Baer M.K."/>
            <person name="Mehl L."/>
            <person name="Hellmuth R."/>
            <person name="Marke G."/>
            <person name="Lipski A."/>
        </authorList>
    </citation>
    <scope>NUCLEOTIDE SEQUENCE [LARGE SCALE GENOMIC DNA]</scope>
    <source>
        <strain evidence="1 2">LM112</strain>
    </source>
</reference>
<protein>
    <submittedName>
        <fullName evidence="1">Aminotransferase class IV</fullName>
    </submittedName>
</protein>
<keyword evidence="2" id="KW-1185">Reference proteome</keyword>
<dbReference type="GO" id="GO:0008483">
    <property type="term" value="F:transaminase activity"/>
    <property type="evidence" value="ECO:0007669"/>
    <property type="project" value="UniProtKB-KW"/>
</dbReference>
<organism evidence="1 2">
    <name type="scientific">Corynebacterium suedekumii</name>
    <dbReference type="NCBI Taxonomy" id="3049801"/>
    <lineage>
        <taxon>Bacteria</taxon>
        <taxon>Bacillati</taxon>
        <taxon>Actinomycetota</taxon>
        <taxon>Actinomycetes</taxon>
        <taxon>Mycobacteriales</taxon>
        <taxon>Corynebacteriaceae</taxon>
        <taxon>Corynebacterium</taxon>
    </lineage>
</organism>
<name>A0ABY8VJI0_9CORY</name>
<evidence type="ECO:0000313" key="2">
    <source>
        <dbReference type="Proteomes" id="UP001238805"/>
    </source>
</evidence>
<evidence type="ECO:0000313" key="1">
    <source>
        <dbReference type="EMBL" id="WIM69141.1"/>
    </source>
</evidence>
<dbReference type="EMBL" id="CP126970">
    <property type="protein sequence ID" value="WIM69141.1"/>
    <property type="molecule type" value="Genomic_DNA"/>
</dbReference>
<accession>A0ABY8VJI0</accession>
<dbReference type="InterPro" id="IPR001544">
    <property type="entry name" value="Aminotrans_IV"/>
</dbReference>
<dbReference type="InterPro" id="IPR036038">
    <property type="entry name" value="Aminotransferase-like"/>
</dbReference>
<proteinExistence type="predicted"/>
<dbReference type="Proteomes" id="UP001238805">
    <property type="component" value="Chromosome"/>
</dbReference>
<keyword evidence="1" id="KW-0032">Aminotransferase</keyword>
<dbReference type="RefSeq" id="WP_284873738.1">
    <property type="nucleotide sequence ID" value="NZ_CP126970.1"/>
</dbReference>
<gene>
    <name evidence="1" type="ORF">QP029_07505</name>
</gene>
<dbReference type="InterPro" id="IPR043132">
    <property type="entry name" value="BCAT-like_C"/>
</dbReference>
<dbReference type="SUPFAM" id="SSF56752">
    <property type="entry name" value="D-aminoacid aminotransferase-like PLP-dependent enzymes"/>
    <property type="match status" value="1"/>
</dbReference>